<proteinExistence type="predicted"/>
<organism evidence="1 2">
    <name type="scientific">Nocardioides marmoribigeumensis</name>
    <dbReference type="NCBI Taxonomy" id="433649"/>
    <lineage>
        <taxon>Bacteria</taxon>
        <taxon>Bacillati</taxon>
        <taxon>Actinomycetota</taxon>
        <taxon>Actinomycetes</taxon>
        <taxon>Propionibacteriales</taxon>
        <taxon>Nocardioidaceae</taxon>
        <taxon>Nocardioides</taxon>
    </lineage>
</organism>
<protein>
    <recommendedName>
        <fullName evidence="3">Antitoxin</fullName>
    </recommendedName>
</protein>
<keyword evidence="2" id="KW-1185">Reference proteome</keyword>
<evidence type="ECO:0008006" key="3">
    <source>
        <dbReference type="Google" id="ProtNLM"/>
    </source>
</evidence>
<evidence type="ECO:0000313" key="1">
    <source>
        <dbReference type="EMBL" id="MDR7362253.1"/>
    </source>
</evidence>
<gene>
    <name evidence="1" type="ORF">J2S63_001806</name>
</gene>
<evidence type="ECO:0000313" key="2">
    <source>
        <dbReference type="Proteomes" id="UP001183648"/>
    </source>
</evidence>
<dbReference type="Proteomes" id="UP001183648">
    <property type="component" value="Unassembled WGS sequence"/>
</dbReference>
<name>A0ABU2BUE9_9ACTN</name>
<dbReference type="EMBL" id="JAVDYG010000001">
    <property type="protein sequence ID" value="MDR7362253.1"/>
    <property type="molecule type" value="Genomic_DNA"/>
</dbReference>
<comment type="caution">
    <text evidence="1">The sequence shown here is derived from an EMBL/GenBank/DDBJ whole genome shotgun (WGS) entry which is preliminary data.</text>
</comment>
<reference evidence="1 2" key="1">
    <citation type="submission" date="2023-07" db="EMBL/GenBank/DDBJ databases">
        <title>Sequencing the genomes of 1000 actinobacteria strains.</title>
        <authorList>
            <person name="Klenk H.-P."/>
        </authorList>
    </citation>
    <scope>NUCLEOTIDE SEQUENCE [LARGE SCALE GENOMIC DNA]</scope>
    <source>
        <strain evidence="1 2">DSM 19426</strain>
    </source>
</reference>
<sequence length="79" mass="8476">MGLSDDLKKDLQKAVTSVGGYVAAREEQISELIERTAGKVDERTEKRYSGTIDKVKAGLHTGVARLAEQKDDEGGPATS</sequence>
<dbReference type="RefSeq" id="WP_310301492.1">
    <property type="nucleotide sequence ID" value="NZ_BAAAPS010000008.1"/>
</dbReference>
<accession>A0ABU2BUE9</accession>